<keyword evidence="2" id="KW-1003">Cell membrane</keyword>
<evidence type="ECO:0000256" key="6">
    <source>
        <dbReference type="SAM" id="Phobius"/>
    </source>
</evidence>
<dbReference type="Pfam" id="PF03788">
    <property type="entry name" value="LrgA"/>
    <property type="match status" value="1"/>
</dbReference>
<evidence type="ECO:0000256" key="3">
    <source>
        <dbReference type="ARBA" id="ARBA00022692"/>
    </source>
</evidence>
<dbReference type="EMBL" id="JAAGXA010000002">
    <property type="protein sequence ID" value="NEN77431.1"/>
    <property type="molecule type" value="Genomic_DNA"/>
</dbReference>
<reference evidence="7 8" key="1">
    <citation type="journal article" date="2014" name="Int. J. Syst. Evol. Microbiol.">
        <title>Nocardioides zeae sp. nov., isolated from the stem of Zea mays.</title>
        <authorList>
            <person name="Glaeser S.P."/>
            <person name="McInroy J.A."/>
            <person name="Busse H.J."/>
            <person name="Kampfer P."/>
        </authorList>
    </citation>
    <scope>NUCLEOTIDE SEQUENCE [LARGE SCALE GENOMIC DNA]</scope>
    <source>
        <strain evidence="7 8">JCM 30728</strain>
    </source>
</reference>
<evidence type="ECO:0000256" key="1">
    <source>
        <dbReference type="ARBA" id="ARBA00004651"/>
    </source>
</evidence>
<dbReference type="GO" id="GO:0005886">
    <property type="term" value="C:plasma membrane"/>
    <property type="evidence" value="ECO:0007669"/>
    <property type="project" value="UniProtKB-SubCell"/>
</dbReference>
<comment type="subcellular location">
    <subcellularLocation>
        <location evidence="1">Cell membrane</location>
        <topology evidence="1">Multi-pass membrane protein</topology>
    </subcellularLocation>
</comment>
<sequence length="129" mass="13684">MTSRARPPRPASVVFLDGLLWLLGFWFVGELVVRTFGIPVPGAVIGMLGLFVALQVRRPGPRSATLAAADGLLAHLQLLFIPAGVGIVAFLAVVRDDAIPIVGALVASWAVGLVVVGWTVTLLLPRRER</sequence>
<feature type="transmembrane region" description="Helical" evidence="6">
    <location>
        <begin position="98"/>
        <end position="124"/>
    </location>
</feature>
<feature type="transmembrane region" description="Helical" evidence="6">
    <location>
        <begin position="35"/>
        <end position="54"/>
    </location>
</feature>
<comment type="caution">
    <text evidence="7">The sequence shown here is derived from an EMBL/GenBank/DDBJ whole genome shotgun (WGS) entry which is preliminary data.</text>
</comment>
<dbReference type="PANTHER" id="PTHR33931">
    <property type="entry name" value="HOLIN-LIKE PROTEIN CIDA-RELATED"/>
    <property type="match status" value="1"/>
</dbReference>
<evidence type="ECO:0000256" key="4">
    <source>
        <dbReference type="ARBA" id="ARBA00022989"/>
    </source>
</evidence>
<keyword evidence="8" id="KW-1185">Reference proteome</keyword>
<feature type="transmembrane region" description="Helical" evidence="6">
    <location>
        <begin position="66"/>
        <end position="92"/>
    </location>
</feature>
<evidence type="ECO:0000256" key="5">
    <source>
        <dbReference type="ARBA" id="ARBA00023136"/>
    </source>
</evidence>
<dbReference type="Proteomes" id="UP000468687">
    <property type="component" value="Unassembled WGS sequence"/>
</dbReference>
<gene>
    <name evidence="7" type="ORF">G3T38_03980</name>
</gene>
<feature type="transmembrane region" description="Helical" evidence="6">
    <location>
        <begin position="12"/>
        <end position="29"/>
    </location>
</feature>
<name>A0A6P0HFR7_9ACTN</name>
<keyword evidence="4 6" id="KW-1133">Transmembrane helix</keyword>
<evidence type="ECO:0000313" key="8">
    <source>
        <dbReference type="Proteomes" id="UP000468687"/>
    </source>
</evidence>
<keyword evidence="3 6" id="KW-0812">Transmembrane</keyword>
<accession>A0A6P0HFR7</accession>
<evidence type="ECO:0000313" key="7">
    <source>
        <dbReference type="EMBL" id="NEN77431.1"/>
    </source>
</evidence>
<proteinExistence type="predicted"/>
<protein>
    <submittedName>
        <fullName evidence="7">CidA/LrgA family protein</fullName>
    </submittedName>
</protein>
<dbReference type="InterPro" id="IPR005538">
    <property type="entry name" value="LrgA/CidA"/>
</dbReference>
<organism evidence="7 8">
    <name type="scientific">Nocardioides zeae</name>
    <dbReference type="NCBI Taxonomy" id="1457234"/>
    <lineage>
        <taxon>Bacteria</taxon>
        <taxon>Bacillati</taxon>
        <taxon>Actinomycetota</taxon>
        <taxon>Actinomycetes</taxon>
        <taxon>Propionibacteriales</taxon>
        <taxon>Nocardioidaceae</taxon>
        <taxon>Nocardioides</taxon>
    </lineage>
</organism>
<dbReference type="RefSeq" id="WP_163770795.1">
    <property type="nucleotide sequence ID" value="NZ_JAAGXA010000002.1"/>
</dbReference>
<keyword evidence="5 6" id="KW-0472">Membrane</keyword>
<dbReference type="PANTHER" id="PTHR33931:SF2">
    <property type="entry name" value="HOLIN-LIKE PROTEIN CIDA"/>
    <property type="match status" value="1"/>
</dbReference>
<evidence type="ECO:0000256" key="2">
    <source>
        <dbReference type="ARBA" id="ARBA00022475"/>
    </source>
</evidence>
<dbReference type="AlphaFoldDB" id="A0A6P0HFR7"/>